<evidence type="ECO:0000256" key="1">
    <source>
        <dbReference type="ARBA" id="ARBA00005336"/>
    </source>
</evidence>
<protein>
    <submittedName>
        <fullName evidence="7">Glycosyl hydrolase</fullName>
    </submittedName>
</protein>
<dbReference type="InterPro" id="IPR019800">
    <property type="entry name" value="Glyco_hydro_3_AS"/>
</dbReference>
<dbReference type="InterPro" id="IPR002772">
    <property type="entry name" value="Glyco_hydro_3_C"/>
</dbReference>
<dbReference type="EMBL" id="BRLJ01000001">
    <property type="protein sequence ID" value="GKX61714.1"/>
    <property type="molecule type" value="Genomic_DNA"/>
</dbReference>
<name>A0ABQ5LEG8_9GAMM</name>
<feature type="domain" description="Fibronectin type III-like" evidence="6">
    <location>
        <begin position="620"/>
        <end position="690"/>
    </location>
</feature>
<dbReference type="Gene3D" id="3.40.50.1700">
    <property type="entry name" value="Glycoside hydrolase family 3 C-terminal domain"/>
    <property type="match status" value="1"/>
</dbReference>
<dbReference type="InterPro" id="IPR036962">
    <property type="entry name" value="Glyco_hydro_3_N_sf"/>
</dbReference>
<dbReference type="Gene3D" id="3.20.20.300">
    <property type="entry name" value="Glycoside hydrolase, family 3, N-terminal domain"/>
    <property type="match status" value="1"/>
</dbReference>
<dbReference type="Gene3D" id="2.60.40.10">
    <property type="entry name" value="Immunoglobulins"/>
    <property type="match status" value="1"/>
</dbReference>
<evidence type="ECO:0000256" key="3">
    <source>
        <dbReference type="ARBA" id="ARBA00023277"/>
    </source>
</evidence>
<organism evidence="7 8">
    <name type="scientific">Pragia fontium</name>
    <dbReference type="NCBI Taxonomy" id="82985"/>
    <lineage>
        <taxon>Bacteria</taxon>
        <taxon>Pseudomonadati</taxon>
        <taxon>Pseudomonadota</taxon>
        <taxon>Gammaproteobacteria</taxon>
        <taxon>Enterobacterales</taxon>
        <taxon>Budviciaceae</taxon>
        <taxon>Pragia</taxon>
    </lineage>
</organism>
<comment type="similarity">
    <text evidence="1 5">Belongs to the glycosyl hydrolase 3 family.</text>
</comment>
<keyword evidence="8" id="KW-1185">Reference proteome</keyword>
<comment type="caution">
    <text evidence="7">The sequence shown here is derived from an EMBL/GenBank/DDBJ whole genome shotgun (WGS) entry which is preliminary data.</text>
</comment>
<dbReference type="PANTHER" id="PTHR42715:SF10">
    <property type="entry name" value="BETA-GLUCOSIDASE"/>
    <property type="match status" value="1"/>
</dbReference>
<evidence type="ECO:0000259" key="6">
    <source>
        <dbReference type="SMART" id="SM01217"/>
    </source>
</evidence>
<dbReference type="SUPFAM" id="SSF52279">
    <property type="entry name" value="Beta-D-glucan exohydrolase, C-terminal domain"/>
    <property type="match status" value="1"/>
</dbReference>
<dbReference type="InterPro" id="IPR026891">
    <property type="entry name" value="Fn3-like"/>
</dbReference>
<dbReference type="Pfam" id="PF00933">
    <property type="entry name" value="Glyco_hydro_3"/>
    <property type="match status" value="1"/>
</dbReference>
<evidence type="ECO:0000256" key="4">
    <source>
        <dbReference type="ARBA" id="ARBA00023295"/>
    </source>
</evidence>
<gene>
    <name evidence="7" type="ORF">SOASR032_02830</name>
</gene>
<dbReference type="PROSITE" id="PS00775">
    <property type="entry name" value="GLYCOSYL_HYDROL_F3"/>
    <property type="match status" value="1"/>
</dbReference>
<dbReference type="Pfam" id="PF14310">
    <property type="entry name" value="Fn3-like"/>
    <property type="match status" value="1"/>
</dbReference>
<proteinExistence type="inferred from homology"/>
<evidence type="ECO:0000256" key="5">
    <source>
        <dbReference type="RuleBase" id="RU361161"/>
    </source>
</evidence>
<dbReference type="PRINTS" id="PR00133">
    <property type="entry name" value="GLHYDRLASE3"/>
</dbReference>
<keyword evidence="3" id="KW-0119">Carbohydrate metabolism</keyword>
<dbReference type="SUPFAM" id="SSF51445">
    <property type="entry name" value="(Trans)glycosidases"/>
    <property type="match status" value="1"/>
</dbReference>
<dbReference type="InterPro" id="IPR001764">
    <property type="entry name" value="Glyco_hydro_3_N"/>
</dbReference>
<dbReference type="InterPro" id="IPR017853">
    <property type="entry name" value="GH"/>
</dbReference>
<dbReference type="RefSeq" id="WP_261821425.1">
    <property type="nucleotide sequence ID" value="NZ_BRLJ01000001.1"/>
</dbReference>
<accession>A0ABQ5LEG8</accession>
<dbReference type="SMART" id="SM01217">
    <property type="entry name" value="Fn3_like"/>
    <property type="match status" value="1"/>
</dbReference>
<keyword evidence="2 5" id="KW-0378">Hydrolase</keyword>
<dbReference type="InterPro" id="IPR013783">
    <property type="entry name" value="Ig-like_fold"/>
</dbReference>
<dbReference type="InterPro" id="IPR036881">
    <property type="entry name" value="Glyco_hydro_3_C_sf"/>
</dbReference>
<evidence type="ECO:0000313" key="7">
    <source>
        <dbReference type="EMBL" id="GKX61714.1"/>
    </source>
</evidence>
<dbReference type="GO" id="GO:0016787">
    <property type="term" value="F:hydrolase activity"/>
    <property type="evidence" value="ECO:0007669"/>
    <property type="project" value="UniProtKB-KW"/>
</dbReference>
<dbReference type="PANTHER" id="PTHR42715">
    <property type="entry name" value="BETA-GLUCOSIDASE"/>
    <property type="match status" value="1"/>
</dbReference>
<reference evidence="7" key="1">
    <citation type="submission" date="2022-06" db="EMBL/GenBank/DDBJ databases">
        <title>Draft genome sequences of Pragia fontium str. JCM24417.</title>
        <authorList>
            <person name="Wakabayashi Y."/>
            <person name="Kojima K."/>
        </authorList>
    </citation>
    <scope>NUCLEOTIDE SEQUENCE</scope>
    <source>
        <strain evidence="7">JCM 24417</strain>
    </source>
</reference>
<keyword evidence="4 5" id="KW-0326">Glycosidase</keyword>
<evidence type="ECO:0000313" key="8">
    <source>
        <dbReference type="Proteomes" id="UP001059610"/>
    </source>
</evidence>
<sequence>MQKRIRHIIEQMTAEEKVDLLSGKGLWRTTAFPQYGISDFIMTDGTYGVRYSSSQIDQGENWNIKDFISVVNLNADDAKDEAATDKKGGSEAMFSKSKPATCFPNGASMACSWDLSLAYQMGQALAKECQSMGVSLLLGPGINIRRTPLAGRGYEYYAEDPIVSGETAGALIRGLQDQGVGSSLKHFACNNSEYRRTEMDSVVDERALREIYLAGFKRAIDRSNPWTVMSSYNLLNGVQTSHNSWLLNQVLRDEWHYDGLVMSDWYGIKDRPASLLAGNDLAMPECKRDKNELLAAIKQGRVSEEALNTACERMLNLLAKFEHHKKIGAKADFKEHHQLAQKIAAESIVLLKNDDETLPILPQKVKSIAVLGKPAQEPVIQGSGCATTVPYVLDRPLDEIFDVAGEQFDIHYAIGTPDDIEVNREAMQKAVQTAEQADIAILFVSTAVGEDGENGDRKDLAILPSHEVLIKEVARVQKKLVVVLANSDSVVMPWLDNAAAVLETFFAGQGMGRAVADILFGKVNPSGKLTVTVPNSLQETPAYLGYPGDNLQHHYREGIYVGYRYYDKRQITPRFPFGFGLSYTQFDYRNMRLSSSNLSDGGQLTINVDISNSGDYAGKEVVQLYVMPPISRLSREVQALKAFVKVALLSGETKTVELILNWDDLAYYDPAYAGWVVESGEYQLCIGKSSRQIELSSVLHVQAPVRLPHIKPDSSLVQLIQNPPVFERVAQLIASKSQLDTELAKQRLIEIAPEMFCGLFITLTEMLELEISRTELAQALEIEVG</sequence>
<evidence type="ECO:0000256" key="2">
    <source>
        <dbReference type="ARBA" id="ARBA00022801"/>
    </source>
</evidence>
<dbReference type="Pfam" id="PF01915">
    <property type="entry name" value="Glyco_hydro_3_C"/>
    <property type="match status" value="1"/>
</dbReference>
<dbReference type="InterPro" id="IPR050288">
    <property type="entry name" value="Cellulose_deg_GH3"/>
</dbReference>
<dbReference type="Proteomes" id="UP001059610">
    <property type="component" value="Unassembled WGS sequence"/>
</dbReference>